<protein>
    <submittedName>
        <fullName evidence="1">Chemotaxis protein CheY</fullName>
    </submittedName>
</protein>
<evidence type="ECO:0000313" key="2">
    <source>
        <dbReference type="Proteomes" id="UP000740605"/>
    </source>
</evidence>
<organism evidence="1 2">
    <name type="scientific">Microbacterium flavum</name>
    <dbReference type="NCBI Taxonomy" id="415216"/>
    <lineage>
        <taxon>Bacteria</taxon>
        <taxon>Bacillati</taxon>
        <taxon>Actinomycetota</taxon>
        <taxon>Actinomycetes</taxon>
        <taxon>Micrococcales</taxon>
        <taxon>Microbacteriaceae</taxon>
        <taxon>Microbacterium</taxon>
    </lineage>
</organism>
<dbReference type="EMBL" id="JAFLHG010000013">
    <property type="protein sequence ID" value="MBT8799054.1"/>
    <property type="molecule type" value="Genomic_DNA"/>
</dbReference>
<dbReference type="Proteomes" id="UP000740605">
    <property type="component" value="Unassembled WGS sequence"/>
</dbReference>
<name>A0ABS5XWZ3_9MICO</name>
<accession>A0ABS5XWZ3</accession>
<keyword evidence="2" id="KW-1185">Reference proteome</keyword>
<sequence length="212" mass="21157">MTGLQIAYARAPVMQRAARRQAAWGLLRGLLAGAGHEDPVLSNPCPRCGGPHGPVLLAEADGTPLPWLAGVAYAGGYAVAAVHPRGAGAGAVTAFAIDAEPLVDAVRDAAGGAPGGILRWVRTEAVLKATARGLRIDPADVEIAEAQTAGADLADLAPGWWRARVAGAPARFVGAEPSGALVPPGILVSVALSRDPAAAEGSGRPATPRGAG</sequence>
<evidence type="ECO:0000313" key="1">
    <source>
        <dbReference type="EMBL" id="MBT8799054.1"/>
    </source>
</evidence>
<comment type="caution">
    <text evidence="1">The sequence shown here is derived from an EMBL/GenBank/DDBJ whole genome shotgun (WGS) entry which is preliminary data.</text>
</comment>
<dbReference type="RefSeq" id="WP_215488285.1">
    <property type="nucleotide sequence ID" value="NZ_BAAAPJ010000001.1"/>
</dbReference>
<proteinExistence type="predicted"/>
<reference evidence="1 2" key="1">
    <citation type="submission" date="2021-03" db="EMBL/GenBank/DDBJ databases">
        <title>Microbacterium pauli sp. nov., isolated from microfiltered milk.</title>
        <authorList>
            <person name="Bellassi P."/>
            <person name="Fontana A."/>
            <person name="Callegari M.L."/>
            <person name="Lorenzo M."/>
            <person name="Cappa F."/>
        </authorList>
    </citation>
    <scope>NUCLEOTIDE SEQUENCE [LARGE SCALE GENOMIC DNA]</scope>
    <source>
        <strain evidence="1 2">DSM 18909</strain>
    </source>
</reference>
<gene>
    <name evidence="1" type="ORF">J0P97_13390</name>
</gene>